<gene>
    <name evidence="1" type="ORF">ANE_LOCUS16518</name>
</gene>
<sequence>MELRSDLYVRKIAQRSGGKQEEEINLLHNRRFDLRCAISVLYPTYCAQQSFRWRLKDLRCCEKGMQKRRKMIDVAKEA</sequence>
<dbReference type="EMBL" id="CABITT030000005">
    <property type="protein sequence ID" value="VVB06074.1"/>
    <property type="molecule type" value="Genomic_DNA"/>
</dbReference>
<comment type="caution">
    <text evidence="1">The sequence shown here is derived from an EMBL/GenBank/DDBJ whole genome shotgun (WGS) entry which is preliminary data.</text>
</comment>
<accession>A0A565BXJ7</accession>
<proteinExistence type="predicted"/>
<keyword evidence="2" id="KW-1185">Reference proteome</keyword>
<evidence type="ECO:0000313" key="1">
    <source>
        <dbReference type="EMBL" id="VVB06074.1"/>
    </source>
</evidence>
<protein>
    <submittedName>
        <fullName evidence="1">Uncharacterized protein</fullName>
    </submittedName>
</protein>
<reference evidence="1" key="1">
    <citation type="submission" date="2019-07" db="EMBL/GenBank/DDBJ databases">
        <authorList>
            <person name="Dittberner H."/>
        </authorList>
    </citation>
    <scope>NUCLEOTIDE SEQUENCE [LARGE SCALE GENOMIC DNA]</scope>
</reference>
<dbReference type="Proteomes" id="UP000489600">
    <property type="component" value="Unassembled WGS sequence"/>
</dbReference>
<organism evidence="1 2">
    <name type="scientific">Arabis nemorensis</name>
    <dbReference type="NCBI Taxonomy" id="586526"/>
    <lineage>
        <taxon>Eukaryota</taxon>
        <taxon>Viridiplantae</taxon>
        <taxon>Streptophyta</taxon>
        <taxon>Embryophyta</taxon>
        <taxon>Tracheophyta</taxon>
        <taxon>Spermatophyta</taxon>
        <taxon>Magnoliopsida</taxon>
        <taxon>eudicotyledons</taxon>
        <taxon>Gunneridae</taxon>
        <taxon>Pentapetalae</taxon>
        <taxon>rosids</taxon>
        <taxon>malvids</taxon>
        <taxon>Brassicales</taxon>
        <taxon>Brassicaceae</taxon>
        <taxon>Arabideae</taxon>
        <taxon>Arabis</taxon>
    </lineage>
</organism>
<dbReference type="AlphaFoldDB" id="A0A565BXJ7"/>
<evidence type="ECO:0000313" key="2">
    <source>
        <dbReference type="Proteomes" id="UP000489600"/>
    </source>
</evidence>
<name>A0A565BXJ7_9BRAS</name>